<dbReference type="PANTHER" id="PTHR11895">
    <property type="entry name" value="TRANSAMIDASE"/>
    <property type="match status" value="1"/>
</dbReference>
<evidence type="ECO:0000313" key="3">
    <source>
        <dbReference type="EMBL" id="HFN00613.1"/>
    </source>
</evidence>
<proteinExistence type="inferred from homology"/>
<reference evidence="3" key="1">
    <citation type="journal article" date="2020" name="mSystems">
        <title>Genome- and Community-Level Interaction Insights into Carbon Utilization and Element Cycling Functions of Hydrothermarchaeota in Hydrothermal Sediment.</title>
        <authorList>
            <person name="Zhou Z."/>
            <person name="Liu Y."/>
            <person name="Xu W."/>
            <person name="Pan J."/>
            <person name="Luo Z.H."/>
            <person name="Li M."/>
        </authorList>
    </citation>
    <scope>NUCLEOTIDE SEQUENCE [LARGE SCALE GENOMIC DNA]</scope>
    <source>
        <strain evidence="3">SpSt-418</strain>
    </source>
</reference>
<dbReference type="GO" id="GO:0003824">
    <property type="term" value="F:catalytic activity"/>
    <property type="evidence" value="ECO:0007669"/>
    <property type="project" value="InterPro"/>
</dbReference>
<dbReference type="PROSITE" id="PS00571">
    <property type="entry name" value="AMIDASES"/>
    <property type="match status" value="1"/>
</dbReference>
<gene>
    <name evidence="3" type="ORF">ENR64_23255</name>
</gene>
<protein>
    <submittedName>
        <fullName evidence="3">Amidase</fullName>
    </submittedName>
</protein>
<dbReference type="InterPro" id="IPR020556">
    <property type="entry name" value="Amidase_CS"/>
</dbReference>
<feature type="domain" description="Amidase" evidence="2">
    <location>
        <begin position="27"/>
        <end position="448"/>
    </location>
</feature>
<dbReference type="PANTHER" id="PTHR11895:SF7">
    <property type="entry name" value="GLUTAMYL-TRNA(GLN) AMIDOTRANSFERASE SUBUNIT A, MITOCHONDRIAL"/>
    <property type="match status" value="1"/>
</dbReference>
<dbReference type="AlphaFoldDB" id="A0A7C3PGG4"/>
<comment type="similarity">
    <text evidence="1">Belongs to the amidase family.</text>
</comment>
<dbReference type="Gene3D" id="3.90.1300.10">
    <property type="entry name" value="Amidase signature (AS) domain"/>
    <property type="match status" value="1"/>
</dbReference>
<evidence type="ECO:0000256" key="1">
    <source>
        <dbReference type="ARBA" id="ARBA00009199"/>
    </source>
</evidence>
<sequence length="473" mass="50440">MNSTDLAFTSALEQARLIRQKEISPLELTELYLSRIEQLNPQLGSFVYVATDQAIADATAKTEDLTTLDPDELPPFFGVPIPIKDLAPVAGMPCTYGLRILKNSVAEADSGVVGRIKQAGFVILGKTATSEAGTLPYTETRGFLPVRNPWHLDYTAGGSSGGAASALAAGLCPVAHGSDGGGSIRGPAFCCGLVGIKPSRGRVTMAPVGERLNGAAVEGPLGRTVADAAALLDVMAGYEPGDPYWLPYPGPSFLAATQQTVKPLRIGVMTEIAPVGEADPLCKEAVHTVATLLESLGHQIEPAPNIDFTELIDPFTTVFRAVLAEAGVPPIFLNKMNRWWWVQAQLCSCGQYLRAVTKMQKLAREIVKKFESVDVLLLPTYMHPTIRVGEWARLNPSKTLEKIIEWIAPCPPFNASGQPAIALPTGLTPNGLPMGVQLVGKPAAETTLIALAAQLEPLLWQAEVKRPVIATQI</sequence>
<dbReference type="Pfam" id="PF01425">
    <property type="entry name" value="Amidase"/>
    <property type="match status" value="1"/>
</dbReference>
<accession>A0A7C3PGG4</accession>
<dbReference type="EMBL" id="DSRU01000334">
    <property type="protein sequence ID" value="HFN00613.1"/>
    <property type="molecule type" value="Genomic_DNA"/>
</dbReference>
<comment type="caution">
    <text evidence="3">The sequence shown here is derived from an EMBL/GenBank/DDBJ whole genome shotgun (WGS) entry which is preliminary data.</text>
</comment>
<dbReference type="InterPro" id="IPR000120">
    <property type="entry name" value="Amidase"/>
</dbReference>
<dbReference type="SUPFAM" id="SSF75304">
    <property type="entry name" value="Amidase signature (AS) enzymes"/>
    <property type="match status" value="1"/>
</dbReference>
<evidence type="ECO:0000259" key="2">
    <source>
        <dbReference type="Pfam" id="PF01425"/>
    </source>
</evidence>
<organism evidence="3">
    <name type="scientific">Oscillatoriales cyanobacterium SpSt-418</name>
    <dbReference type="NCBI Taxonomy" id="2282169"/>
    <lineage>
        <taxon>Bacteria</taxon>
        <taxon>Bacillati</taxon>
        <taxon>Cyanobacteriota</taxon>
        <taxon>Cyanophyceae</taxon>
        <taxon>Oscillatoriophycideae</taxon>
        <taxon>Oscillatoriales</taxon>
    </lineage>
</organism>
<dbReference type="InterPro" id="IPR036928">
    <property type="entry name" value="AS_sf"/>
</dbReference>
<dbReference type="InterPro" id="IPR023631">
    <property type="entry name" value="Amidase_dom"/>
</dbReference>
<name>A0A7C3PGG4_9CYAN</name>